<evidence type="ECO:0000313" key="2">
    <source>
        <dbReference type="Proteomes" id="UP000789920"/>
    </source>
</evidence>
<organism evidence="1 2">
    <name type="scientific">Racocetra persica</name>
    <dbReference type="NCBI Taxonomy" id="160502"/>
    <lineage>
        <taxon>Eukaryota</taxon>
        <taxon>Fungi</taxon>
        <taxon>Fungi incertae sedis</taxon>
        <taxon>Mucoromycota</taxon>
        <taxon>Glomeromycotina</taxon>
        <taxon>Glomeromycetes</taxon>
        <taxon>Diversisporales</taxon>
        <taxon>Gigasporaceae</taxon>
        <taxon>Racocetra</taxon>
    </lineage>
</organism>
<reference evidence="1" key="1">
    <citation type="submission" date="2021-06" db="EMBL/GenBank/DDBJ databases">
        <authorList>
            <person name="Kallberg Y."/>
            <person name="Tangrot J."/>
            <person name="Rosling A."/>
        </authorList>
    </citation>
    <scope>NUCLEOTIDE SEQUENCE</scope>
    <source>
        <strain evidence="1">MA461A</strain>
    </source>
</reference>
<feature type="non-terminal residue" evidence="1">
    <location>
        <position position="1"/>
    </location>
</feature>
<feature type="non-terminal residue" evidence="1">
    <location>
        <position position="191"/>
    </location>
</feature>
<proteinExistence type="predicted"/>
<comment type="caution">
    <text evidence="1">The sequence shown here is derived from an EMBL/GenBank/DDBJ whole genome shotgun (WGS) entry which is preliminary data.</text>
</comment>
<gene>
    <name evidence="1" type="ORF">RPERSI_LOCUS14855</name>
</gene>
<dbReference type="Proteomes" id="UP000789920">
    <property type="component" value="Unassembled WGS sequence"/>
</dbReference>
<accession>A0ACA9QM90</accession>
<name>A0ACA9QM90_9GLOM</name>
<keyword evidence="2" id="KW-1185">Reference proteome</keyword>
<dbReference type="EMBL" id="CAJVQC010034884">
    <property type="protein sequence ID" value="CAG8757579.1"/>
    <property type="molecule type" value="Genomic_DNA"/>
</dbReference>
<protein>
    <submittedName>
        <fullName evidence="1">25892_t:CDS:1</fullName>
    </submittedName>
</protein>
<evidence type="ECO:0000313" key="1">
    <source>
        <dbReference type="EMBL" id="CAG8757579.1"/>
    </source>
</evidence>
<sequence>IYFANPYNLYIDTDYQVEDLINLPEELEPLETSYISNSSLQLTQYSDPTNITYLEDSSFSEGSISYQLPISTFLPKSVILNPNFSTYLENMIQDLTDSLKNMSLNLVQQNNKKEVYTVKSGYNLTNQNQRRNRKKGIVQTEIEILEEDLDQNRKIIEEIYLGVKKGTEEILKIIIDILEADLKITIDMIEA</sequence>